<dbReference type="InterPro" id="IPR049730">
    <property type="entry name" value="SNF2/RAD54-like_C"/>
</dbReference>
<evidence type="ECO:0000256" key="8">
    <source>
        <dbReference type="ARBA" id="ARBA00022840"/>
    </source>
</evidence>
<dbReference type="PROSITE" id="PS00518">
    <property type="entry name" value="ZF_RING_1"/>
    <property type="match status" value="1"/>
</dbReference>
<evidence type="ECO:0000313" key="14">
    <source>
        <dbReference type="EMBL" id="OLN95736.1"/>
    </source>
</evidence>
<dbReference type="PANTHER" id="PTHR45626">
    <property type="entry name" value="TRANSCRIPTION TERMINATION FACTOR 2-RELATED"/>
    <property type="match status" value="1"/>
</dbReference>
<feature type="compositionally biased region" description="Basic residues" evidence="10">
    <location>
        <begin position="500"/>
        <end position="521"/>
    </location>
</feature>
<evidence type="ECO:0000256" key="4">
    <source>
        <dbReference type="ARBA" id="ARBA00022771"/>
    </source>
</evidence>
<dbReference type="STRING" id="708187.A0A1Q8S2V5"/>
<dbReference type="InterPro" id="IPR050628">
    <property type="entry name" value="SNF2_RAD54_helicase_TF"/>
</dbReference>
<dbReference type="InterPro" id="IPR038718">
    <property type="entry name" value="SNF2-like_sf"/>
</dbReference>
<dbReference type="SUPFAM" id="SSF57850">
    <property type="entry name" value="RING/U-box"/>
    <property type="match status" value="1"/>
</dbReference>
<dbReference type="Gene3D" id="3.30.40.10">
    <property type="entry name" value="Zinc/RING finger domain, C3HC4 (zinc finger)"/>
    <property type="match status" value="1"/>
</dbReference>
<dbReference type="SMART" id="SM00490">
    <property type="entry name" value="HELICc"/>
    <property type="match status" value="1"/>
</dbReference>
<dbReference type="GO" id="GO:0006281">
    <property type="term" value="P:DNA repair"/>
    <property type="evidence" value="ECO:0007669"/>
    <property type="project" value="TreeGrafter"/>
</dbReference>
<dbReference type="GO" id="GO:0008270">
    <property type="term" value="F:zinc ion binding"/>
    <property type="evidence" value="ECO:0007669"/>
    <property type="project" value="UniProtKB-KW"/>
</dbReference>
<dbReference type="InterPro" id="IPR013083">
    <property type="entry name" value="Znf_RING/FYVE/PHD"/>
</dbReference>
<reference evidence="14 15" key="1">
    <citation type="submission" date="2016-11" db="EMBL/GenBank/DDBJ databases">
        <title>Draft Genome Assembly of Colletotrichum chlorophyti a pathogen of herbaceous plants.</title>
        <authorList>
            <person name="Gan P."/>
            <person name="Narusaka M."/>
            <person name="Tsushima A."/>
            <person name="Narusaka Y."/>
            <person name="Takano Y."/>
            <person name="Shirasu K."/>
        </authorList>
    </citation>
    <scope>NUCLEOTIDE SEQUENCE [LARGE SCALE GENOMIC DNA]</scope>
    <source>
        <strain evidence="14 15">NTL11</strain>
    </source>
</reference>
<evidence type="ECO:0000256" key="3">
    <source>
        <dbReference type="ARBA" id="ARBA00022741"/>
    </source>
</evidence>
<evidence type="ECO:0000256" key="5">
    <source>
        <dbReference type="ARBA" id="ARBA00022801"/>
    </source>
</evidence>
<evidence type="ECO:0000313" key="15">
    <source>
        <dbReference type="Proteomes" id="UP000186583"/>
    </source>
</evidence>
<dbReference type="InterPro" id="IPR014001">
    <property type="entry name" value="Helicase_ATP-bd"/>
</dbReference>
<feature type="region of interest" description="Disordered" evidence="10">
    <location>
        <begin position="482"/>
        <end position="521"/>
    </location>
</feature>
<keyword evidence="3" id="KW-0547">Nucleotide-binding</keyword>
<dbReference type="PANTHER" id="PTHR45626:SF17">
    <property type="entry name" value="HELICASE-LIKE TRANSCRIPTION FACTOR"/>
    <property type="match status" value="1"/>
</dbReference>
<dbReference type="InterPro" id="IPR001841">
    <property type="entry name" value="Znf_RING"/>
</dbReference>
<feature type="compositionally biased region" description="Polar residues" evidence="10">
    <location>
        <begin position="356"/>
        <end position="371"/>
    </location>
</feature>
<dbReference type="PROSITE" id="PS50089">
    <property type="entry name" value="ZF_RING_2"/>
    <property type="match status" value="1"/>
</dbReference>
<dbReference type="SMART" id="SM00184">
    <property type="entry name" value="RING"/>
    <property type="match status" value="1"/>
</dbReference>
<keyword evidence="15" id="KW-1185">Reference proteome</keyword>
<dbReference type="OrthoDB" id="448448at2759"/>
<feature type="domain" description="RING-type" evidence="11">
    <location>
        <begin position="419"/>
        <end position="461"/>
    </location>
</feature>
<keyword evidence="6 14" id="KW-0347">Helicase</keyword>
<feature type="domain" description="Helicase ATP-binding" evidence="12">
    <location>
        <begin position="20"/>
        <end position="215"/>
    </location>
</feature>
<evidence type="ECO:0000256" key="2">
    <source>
        <dbReference type="ARBA" id="ARBA00022723"/>
    </source>
</evidence>
<evidence type="ECO:0000256" key="9">
    <source>
        <dbReference type="PROSITE-ProRule" id="PRU00175"/>
    </source>
</evidence>
<dbReference type="CDD" id="cd18793">
    <property type="entry name" value="SF2_C_SNF"/>
    <property type="match status" value="1"/>
</dbReference>
<dbReference type="AlphaFoldDB" id="A0A1Q8S2V5"/>
<dbReference type="PROSITE" id="PS51194">
    <property type="entry name" value="HELICASE_CTER"/>
    <property type="match status" value="1"/>
</dbReference>
<evidence type="ECO:0000259" key="12">
    <source>
        <dbReference type="PROSITE" id="PS51192"/>
    </source>
</evidence>
<name>A0A1Q8S2V5_9PEZI</name>
<dbReference type="Pfam" id="PF00176">
    <property type="entry name" value="SNF2-rel_dom"/>
    <property type="match status" value="1"/>
</dbReference>
<dbReference type="Gene3D" id="3.40.50.10810">
    <property type="entry name" value="Tandem AAA-ATPase domain"/>
    <property type="match status" value="1"/>
</dbReference>
<feature type="compositionally biased region" description="Acidic residues" evidence="10">
    <location>
        <begin position="483"/>
        <end position="497"/>
    </location>
</feature>
<dbReference type="InterPro" id="IPR027417">
    <property type="entry name" value="P-loop_NTPase"/>
</dbReference>
<accession>A0A1Q8S2V5</accession>
<dbReference type="Pfam" id="PF00097">
    <property type="entry name" value="zf-C3HC4"/>
    <property type="match status" value="1"/>
</dbReference>
<evidence type="ECO:0000259" key="13">
    <source>
        <dbReference type="PROSITE" id="PS51194"/>
    </source>
</evidence>
<evidence type="ECO:0000259" key="11">
    <source>
        <dbReference type="PROSITE" id="PS50089"/>
    </source>
</evidence>
<dbReference type="PROSITE" id="PS51192">
    <property type="entry name" value="HELICASE_ATP_BIND_1"/>
    <property type="match status" value="1"/>
</dbReference>
<dbReference type="EMBL" id="MPGH01000027">
    <property type="protein sequence ID" value="OLN95736.1"/>
    <property type="molecule type" value="Genomic_DNA"/>
</dbReference>
<keyword evidence="5" id="KW-0378">Hydrolase</keyword>
<evidence type="ECO:0000256" key="7">
    <source>
        <dbReference type="ARBA" id="ARBA00022833"/>
    </source>
</evidence>
<keyword evidence="7" id="KW-0862">Zinc</keyword>
<dbReference type="GO" id="GO:0005634">
    <property type="term" value="C:nucleus"/>
    <property type="evidence" value="ECO:0007669"/>
    <property type="project" value="TreeGrafter"/>
</dbReference>
<dbReference type="SMART" id="SM00487">
    <property type="entry name" value="DEXDc"/>
    <property type="match status" value="1"/>
</dbReference>
<comment type="caution">
    <text evidence="14">The sequence shown here is derived from an EMBL/GenBank/DDBJ whole genome shotgun (WGS) entry which is preliminary data.</text>
</comment>
<dbReference type="GO" id="GO:0005524">
    <property type="term" value="F:ATP binding"/>
    <property type="evidence" value="ECO:0007669"/>
    <property type="project" value="UniProtKB-KW"/>
</dbReference>
<dbReference type="InterPro" id="IPR018957">
    <property type="entry name" value="Znf_C3HC4_RING-type"/>
</dbReference>
<organism evidence="14 15">
    <name type="scientific">Colletotrichum chlorophyti</name>
    <dbReference type="NCBI Taxonomy" id="708187"/>
    <lineage>
        <taxon>Eukaryota</taxon>
        <taxon>Fungi</taxon>
        <taxon>Dikarya</taxon>
        <taxon>Ascomycota</taxon>
        <taxon>Pezizomycotina</taxon>
        <taxon>Sordariomycetes</taxon>
        <taxon>Hypocreomycetidae</taxon>
        <taxon>Glomerellales</taxon>
        <taxon>Glomerellaceae</taxon>
        <taxon>Colletotrichum</taxon>
    </lineage>
</organism>
<dbReference type="GO" id="GO:0008094">
    <property type="term" value="F:ATP-dependent activity, acting on DNA"/>
    <property type="evidence" value="ECO:0007669"/>
    <property type="project" value="TreeGrafter"/>
</dbReference>
<evidence type="ECO:0000256" key="1">
    <source>
        <dbReference type="ARBA" id="ARBA00007025"/>
    </source>
</evidence>
<dbReference type="InterPro" id="IPR017907">
    <property type="entry name" value="Znf_RING_CS"/>
</dbReference>
<dbReference type="InterPro" id="IPR001650">
    <property type="entry name" value="Helicase_C-like"/>
</dbReference>
<feature type="domain" description="Helicase C-terminal" evidence="13">
    <location>
        <begin position="564"/>
        <end position="724"/>
    </location>
</feature>
<comment type="similarity">
    <text evidence="1">Belongs to the SNF2/RAD54 helicase family.</text>
</comment>
<keyword evidence="2" id="KW-0479">Metal-binding</keyword>
<dbReference type="GO" id="GO:0004386">
    <property type="term" value="F:helicase activity"/>
    <property type="evidence" value="ECO:0007669"/>
    <property type="project" value="UniProtKB-KW"/>
</dbReference>
<protein>
    <submittedName>
        <fullName evidence="14">Putative ATP-dependent helicase C17A2.12-like protein 2</fullName>
    </submittedName>
</protein>
<dbReference type="SUPFAM" id="SSF52540">
    <property type="entry name" value="P-loop containing nucleoside triphosphate hydrolases"/>
    <property type="match status" value="2"/>
</dbReference>
<sequence length="764" mass="86399">MKAIIHDWQLCPASWMVQRENASARPYGGILADQMGMGKTVTSLTLVVGNPPSREDAIAGRGATLVVVSGHNVVKQWHDKILEHVECIQQSDICIFRRAKNSLPASQIARHKVVITTFQELLRYPSDSKLEALKTKCDKDGVDFEQAVKATAGPLFDIDWYRVVFDELHTIKNVNSQTFRSCYHLKKRNVWGLSGTPLINRGKEIFPYLKLIGVEGIETRADYTELYEKSINAKRKLDALINLVTYRRTHDDKFLGRDILQGLTPFEAKVRWIDLSKEEELIYHVVRSHYGNLHPPSPIVAMTHLRRAISHPYLLEKFFREDIDTVALKDLIPALKELEGKQWVYHQIGNRFGPNPMQNDGNSSDGAQQVSNEEHELTAEEEAYRPMSPFGKSAFGQDFAMAKLLEYTVAEKETAAIKCGVCHKKNKIQPMKIQECGHVFCNSCIAKFWQRRLPVDKCPACGIPYDASKAIDVEVLNAVAEKCDEEEESESEPEEDERTPRKKKAAAKRKRAEKKREKRKAARRRYGGDFLDNLPILEEEDSAYLNIGISQGGGVPCAGAKLSLAKEIILQWQQEAPDDKIIIFIEFIKTATLLGILLNLEDIPFVYLNGKVTAGEKLKAVDAFKYNKQVKILVRGRASRIITIASMKVGGQALNLTCANRIILVDSWWNEAAHEQANGRINRIGQHKHSYAIAIKARGTIDEHIQNLQDQKTAEIREILQDDGRVTEVFHEYETMALTAPGAWQDLKKRLLAEIAEEDEERGV</sequence>
<evidence type="ECO:0000256" key="10">
    <source>
        <dbReference type="SAM" id="MobiDB-lite"/>
    </source>
</evidence>
<dbReference type="Proteomes" id="UP000186583">
    <property type="component" value="Unassembled WGS sequence"/>
</dbReference>
<evidence type="ECO:0000256" key="6">
    <source>
        <dbReference type="ARBA" id="ARBA00022806"/>
    </source>
</evidence>
<dbReference type="Pfam" id="PF00271">
    <property type="entry name" value="Helicase_C"/>
    <property type="match status" value="1"/>
</dbReference>
<dbReference type="GO" id="GO:0016787">
    <property type="term" value="F:hydrolase activity"/>
    <property type="evidence" value="ECO:0007669"/>
    <property type="project" value="UniProtKB-KW"/>
</dbReference>
<feature type="region of interest" description="Disordered" evidence="10">
    <location>
        <begin position="354"/>
        <end position="380"/>
    </location>
</feature>
<keyword evidence="8" id="KW-0067">ATP-binding</keyword>
<dbReference type="InterPro" id="IPR000330">
    <property type="entry name" value="SNF2_N"/>
</dbReference>
<keyword evidence="4 9" id="KW-0863">Zinc-finger</keyword>
<proteinExistence type="inferred from homology"/>
<gene>
    <name evidence="14" type="ORF">CCHL11_02759</name>
</gene>
<dbReference type="CDD" id="cd18008">
    <property type="entry name" value="DEXDc_SHPRH-like"/>
    <property type="match status" value="1"/>
</dbReference>
<dbReference type="Gene3D" id="3.40.50.300">
    <property type="entry name" value="P-loop containing nucleotide triphosphate hydrolases"/>
    <property type="match status" value="1"/>
</dbReference>